<accession>A0A5B7C4C6</accession>
<organism evidence="1">
    <name type="scientific">Davidia involucrata</name>
    <name type="common">Dove tree</name>
    <dbReference type="NCBI Taxonomy" id="16924"/>
    <lineage>
        <taxon>Eukaryota</taxon>
        <taxon>Viridiplantae</taxon>
        <taxon>Streptophyta</taxon>
        <taxon>Embryophyta</taxon>
        <taxon>Tracheophyta</taxon>
        <taxon>Spermatophyta</taxon>
        <taxon>Magnoliopsida</taxon>
        <taxon>eudicotyledons</taxon>
        <taxon>Gunneridae</taxon>
        <taxon>Pentapetalae</taxon>
        <taxon>asterids</taxon>
        <taxon>Cornales</taxon>
        <taxon>Nyssaceae</taxon>
        <taxon>Davidia</taxon>
    </lineage>
</organism>
<dbReference type="EMBL" id="GHES01044547">
    <property type="protein sequence ID" value="MPA75106.1"/>
    <property type="molecule type" value="Transcribed_RNA"/>
</dbReference>
<protein>
    <submittedName>
        <fullName evidence="1">Uncharacterized protein</fullName>
    </submittedName>
</protein>
<name>A0A5B7C4C6_DAVIN</name>
<reference evidence="1" key="1">
    <citation type="submission" date="2019-08" db="EMBL/GenBank/DDBJ databases">
        <title>Reference gene set and small RNA set construction with multiple tissues from Davidia involucrata Baill.</title>
        <authorList>
            <person name="Yang H."/>
            <person name="Zhou C."/>
            <person name="Li G."/>
            <person name="Wang J."/>
            <person name="Gao P."/>
            <person name="Wang M."/>
            <person name="Wang R."/>
            <person name="Zhao Y."/>
        </authorList>
    </citation>
    <scope>NUCLEOTIDE SEQUENCE</scope>
    <source>
        <tissue evidence="1">Mixed with DoveR01_LX</tissue>
    </source>
</reference>
<dbReference type="AlphaFoldDB" id="A0A5B7C4C6"/>
<evidence type="ECO:0000313" key="1">
    <source>
        <dbReference type="EMBL" id="MPA75106.1"/>
    </source>
</evidence>
<proteinExistence type="predicted"/>
<gene>
    <name evidence="1" type="ORF">Din_044547</name>
</gene>
<sequence>MSTTVINTDQLWCLEASNSKMWWLSMTWRRRELGFNRCIVPLLQLISKEYLSMIERDELLEYALVYGNWWKFVVFMGNTMKIRDMEVIRMDFPTCKWQWVVPVGKFSGQI</sequence>